<dbReference type="EnsemblPlants" id="Solyc02g005580.1.1">
    <property type="protein sequence ID" value="Solyc02g005580.1.1.1"/>
    <property type="gene ID" value="Solyc02g005580.1"/>
</dbReference>
<dbReference type="PaxDb" id="4081-Solyc02g005580.1.1"/>
<protein>
    <submittedName>
        <fullName evidence="1">Uncharacterized protein</fullName>
    </submittedName>
</protein>
<dbReference type="InParanoid" id="A0A3Q7FFK0"/>
<name>A0A3Q7FFK0_SOLLC</name>
<dbReference type="PANTHER" id="PTHR33187:SF11">
    <property type="entry name" value="AMINOTRANSFERASE-LIKE PLANT MOBILE DOMAIN-CONTAINING PROTEIN"/>
    <property type="match status" value="1"/>
</dbReference>
<organism evidence="1">
    <name type="scientific">Solanum lycopersicum</name>
    <name type="common">Tomato</name>
    <name type="synonym">Lycopersicon esculentum</name>
    <dbReference type="NCBI Taxonomy" id="4081"/>
    <lineage>
        <taxon>Eukaryota</taxon>
        <taxon>Viridiplantae</taxon>
        <taxon>Streptophyta</taxon>
        <taxon>Embryophyta</taxon>
        <taxon>Tracheophyta</taxon>
        <taxon>Spermatophyta</taxon>
        <taxon>Magnoliopsida</taxon>
        <taxon>eudicotyledons</taxon>
        <taxon>Gunneridae</taxon>
        <taxon>Pentapetalae</taxon>
        <taxon>asterids</taxon>
        <taxon>lamiids</taxon>
        <taxon>Solanales</taxon>
        <taxon>Solanaceae</taxon>
        <taxon>Solanoideae</taxon>
        <taxon>Solaneae</taxon>
        <taxon>Solanum</taxon>
        <taxon>Solanum subgen. Lycopersicon</taxon>
    </lineage>
</organism>
<dbReference type="Proteomes" id="UP000004994">
    <property type="component" value="Chromosome 2"/>
</dbReference>
<evidence type="ECO:0000313" key="1">
    <source>
        <dbReference type="EnsemblPlants" id="Solyc02g005580.1.1.1"/>
    </source>
</evidence>
<sequence>MGDVRHGMPSRSFDGIHGRATLGVACHPFSKKAHTIGKHRAWMAIITLGQHIRSDDVGSGMLALHTHYTHSRTTSRMACHNHFFTAHTNGKNWAWHAISPLENTKVEGRQAFHARVDFGQHTRSDDGGHDMPSKSLDNTNSLTTSGMACYHNPCRGNTVRQRLLWHAFLALRLHTHKDDVGQGMLSFPLKNTHGWMMSGMVCHHGPWKAKTIG</sequence>
<evidence type="ECO:0000313" key="2">
    <source>
        <dbReference type="Proteomes" id="UP000004994"/>
    </source>
</evidence>
<dbReference type="AlphaFoldDB" id="A0A3Q7FFK0"/>
<dbReference type="PANTHER" id="PTHR33187">
    <property type="entry name" value="WU:FI09B08"/>
    <property type="match status" value="1"/>
</dbReference>
<reference evidence="1" key="2">
    <citation type="submission" date="2019-01" db="UniProtKB">
        <authorList>
            <consortium name="EnsemblPlants"/>
        </authorList>
    </citation>
    <scope>IDENTIFICATION</scope>
    <source>
        <strain evidence="1">cv. Heinz 1706</strain>
    </source>
</reference>
<reference evidence="1" key="1">
    <citation type="journal article" date="2012" name="Nature">
        <title>The tomato genome sequence provides insights into fleshy fruit evolution.</title>
        <authorList>
            <consortium name="Tomato Genome Consortium"/>
        </authorList>
    </citation>
    <scope>NUCLEOTIDE SEQUENCE [LARGE SCALE GENOMIC DNA]</scope>
    <source>
        <strain evidence="1">cv. Heinz 1706</strain>
    </source>
</reference>
<proteinExistence type="predicted"/>
<accession>A0A3Q7FFK0</accession>
<keyword evidence="2" id="KW-1185">Reference proteome</keyword>
<dbReference type="Gramene" id="Solyc02g005580.1.1">
    <property type="protein sequence ID" value="Solyc02g005580.1.1.1"/>
    <property type="gene ID" value="Solyc02g005580.1"/>
</dbReference>